<dbReference type="GO" id="GO:0016746">
    <property type="term" value="F:acyltransferase activity"/>
    <property type="evidence" value="ECO:0007669"/>
    <property type="project" value="UniProtKB-KW"/>
</dbReference>
<evidence type="ECO:0000259" key="1">
    <source>
        <dbReference type="PROSITE" id="PS51186"/>
    </source>
</evidence>
<dbReference type="InterPro" id="IPR016181">
    <property type="entry name" value="Acyl_CoA_acyltransferase"/>
</dbReference>
<reference evidence="3" key="1">
    <citation type="journal article" date="2019" name="Int. J. Syst. Evol. Microbiol.">
        <title>The Global Catalogue of Microorganisms (GCM) 10K type strain sequencing project: providing services to taxonomists for standard genome sequencing and annotation.</title>
        <authorList>
            <consortium name="The Broad Institute Genomics Platform"/>
            <consortium name="The Broad Institute Genome Sequencing Center for Infectious Disease"/>
            <person name="Wu L."/>
            <person name="Ma J."/>
        </authorList>
    </citation>
    <scope>NUCLEOTIDE SEQUENCE [LARGE SCALE GENOMIC DNA]</scope>
    <source>
        <strain evidence="3">JCM 31696</strain>
    </source>
</reference>
<feature type="domain" description="N-acetyltransferase" evidence="1">
    <location>
        <begin position="1"/>
        <end position="80"/>
    </location>
</feature>
<dbReference type="InterPro" id="IPR000182">
    <property type="entry name" value="GNAT_dom"/>
</dbReference>
<dbReference type="EC" id="2.3.-.-" evidence="2"/>
<organism evidence="2 3">
    <name type="scientific">Actinomadura adrarensis</name>
    <dbReference type="NCBI Taxonomy" id="1819600"/>
    <lineage>
        <taxon>Bacteria</taxon>
        <taxon>Bacillati</taxon>
        <taxon>Actinomycetota</taxon>
        <taxon>Actinomycetes</taxon>
        <taxon>Streptosporangiales</taxon>
        <taxon>Thermomonosporaceae</taxon>
        <taxon>Actinomadura</taxon>
    </lineage>
</organism>
<dbReference type="Proteomes" id="UP001597083">
    <property type="component" value="Unassembled WGS sequence"/>
</dbReference>
<dbReference type="EMBL" id="JBHTIR010003930">
    <property type="protein sequence ID" value="MFD0856050.1"/>
    <property type="molecule type" value="Genomic_DNA"/>
</dbReference>
<accession>A0ABW3CQ59</accession>
<name>A0ABW3CQ59_9ACTN</name>
<dbReference type="PROSITE" id="PS51186">
    <property type="entry name" value="GNAT"/>
    <property type="match status" value="1"/>
</dbReference>
<dbReference type="CDD" id="cd04301">
    <property type="entry name" value="NAT_SF"/>
    <property type="match status" value="1"/>
</dbReference>
<protein>
    <submittedName>
        <fullName evidence="2">GNAT family N-acetyltransferase</fullName>
        <ecNumber evidence="2">2.3.-.-</ecNumber>
    </submittedName>
</protein>
<evidence type="ECO:0000313" key="3">
    <source>
        <dbReference type="Proteomes" id="UP001597083"/>
    </source>
</evidence>
<gene>
    <name evidence="2" type="ORF">ACFQ07_27670</name>
</gene>
<dbReference type="Pfam" id="PF00583">
    <property type="entry name" value="Acetyltransf_1"/>
    <property type="match status" value="1"/>
</dbReference>
<comment type="caution">
    <text evidence="2">The sequence shown here is derived from an EMBL/GenBank/DDBJ whole genome shotgun (WGS) entry which is preliminary data.</text>
</comment>
<keyword evidence="3" id="KW-1185">Reference proteome</keyword>
<dbReference type="Gene3D" id="3.40.630.30">
    <property type="match status" value="1"/>
</dbReference>
<proteinExistence type="predicted"/>
<keyword evidence="2" id="KW-0012">Acyltransferase</keyword>
<dbReference type="SUPFAM" id="SSF55729">
    <property type="entry name" value="Acyl-CoA N-acyltransferases (Nat)"/>
    <property type="match status" value="1"/>
</dbReference>
<keyword evidence="2" id="KW-0808">Transferase</keyword>
<sequence length="80" mass="8618">MTERLAASARVPRPRVDRTAVAVVDGEVAGFTMVHGDEVEQVYVAARHRGSGVAVAVLAEAERLVQENGHERAWLAVVAR</sequence>
<feature type="non-terminal residue" evidence="2">
    <location>
        <position position="80"/>
    </location>
</feature>
<evidence type="ECO:0000313" key="2">
    <source>
        <dbReference type="EMBL" id="MFD0856050.1"/>
    </source>
</evidence>